<evidence type="ECO:0000313" key="2">
    <source>
        <dbReference type="Proteomes" id="UP000756132"/>
    </source>
</evidence>
<dbReference type="AlphaFoldDB" id="A0A9Q8UUM4"/>
<dbReference type="EMBL" id="CP090172">
    <property type="protein sequence ID" value="UJO23081.1"/>
    <property type="molecule type" value="Genomic_DNA"/>
</dbReference>
<proteinExistence type="predicted"/>
<dbReference type="GeneID" id="71991600"/>
<reference evidence="1" key="1">
    <citation type="submission" date="2021-12" db="EMBL/GenBank/DDBJ databases">
        <authorList>
            <person name="Zaccaron A."/>
            <person name="Stergiopoulos I."/>
        </authorList>
    </citation>
    <scope>NUCLEOTIDE SEQUENCE</scope>
    <source>
        <strain evidence="1">Race5_Kim</strain>
    </source>
</reference>
<accession>A0A9Q8UUM4</accession>
<dbReference type="OrthoDB" id="2157530at2759"/>
<dbReference type="RefSeq" id="XP_047767447.1">
    <property type="nucleotide sequence ID" value="XM_047910870.1"/>
</dbReference>
<dbReference type="Pfam" id="PF26639">
    <property type="entry name" value="Het-6_barrel"/>
    <property type="match status" value="1"/>
</dbReference>
<organism evidence="1 2">
    <name type="scientific">Passalora fulva</name>
    <name type="common">Tomato leaf mold</name>
    <name type="synonym">Cladosporium fulvum</name>
    <dbReference type="NCBI Taxonomy" id="5499"/>
    <lineage>
        <taxon>Eukaryota</taxon>
        <taxon>Fungi</taxon>
        <taxon>Dikarya</taxon>
        <taxon>Ascomycota</taxon>
        <taxon>Pezizomycotina</taxon>
        <taxon>Dothideomycetes</taxon>
        <taxon>Dothideomycetidae</taxon>
        <taxon>Mycosphaerellales</taxon>
        <taxon>Mycosphaerellaceae</taxon>
        <taxon>Fulvia</taxon>
    </lineage>
</organism>
<reference evidence="1" key="2">
    <citation type="journal article" date="2022" name="Microb. Genom.">
        <title>A chromosome-scale genome assembly of the tomato pathogen Cladosporium fulvum reveals a compartmentalized genome architecture and the presence of a dispensable chromosome.</title>
        <authorList>
            <person name="Zaccaron A.Z."/>
            <person name="Chen L.H."/>
            <person name="Samaras A."/>
            <person name="Stergiopoulos I."/>
        </authorList>
    </citation>
    <scope>NUCLEOTIDE SEQUENCE</scope>
    <source>
        <strain evidence="1">Race5_Kim</strain>
    </source>
</reference>
<protein>
    <submittedName>
        <fullName evidence="1">Uncharacterized protein</fullName>
    </submittedName>
</protein>
<name>A0A9Q8UUM4_PASFU</name>
<dbReference type="KEGG" id="ffu:CLAFUR5_11722"/>
<dbReference type="Proteomes" id="UP000756132">
    <property type="component" value="Chromosome 10"/>
</dbReference>
<evidence type="ECO:0000313" key="1">
    <source>
        <dbReference type="EMBL" id="UJO23081.1"/>
    </source>
</evidence>
<sequence length="154" mass="17045">MANNVIAACISNKSTSSQASQERAGFLLSCGNLDSLQYRFEDAEHLVEGLNRFHDCDPNDPGNEPNALASRFHTVIREAAQDRTFLATDTGHMGSGPKLARKGDVAFIMPGGRYVHILRPVDNYYLYVGAAYVYGMMEGEVFDLGLEPEWVNIR</sequence>
<keyword evidence="2" id="KW-1185">Reference proteome</keyword>
<gene>
    <name evidence="1" type="ORF">CLAFUR5_11722</name>
</gene>